<evidence type="ECO:0000313" key="13">
    <source>
        <dbReference type="Proteomes" id="UP000008022"/>
    </source>
</evidence>
<dbReference type="HOGENOM" id="CLU_023435_1_0_1"/>
<keyword evidence="13" id="KW-1185">Reference proteome</keyword>
<organism evidence="12 13">
    <name type="scientific">Oryza rufipogon</name>
    <name type="common">Brownbeard rice</name>
    <name type="synonym">Asian wild rice</name>
    <dbReference type="NCBI Taxonomy" id="4529"/>
    <lineage>
        <taxon>Eukaryota</taxon>
        <taxon>Viridiplantae</taxon>
        <taxon>Streptophyta</taxon>
        <taxon>Embryophyta</taxon>
        <taxon>Tracheophyta</taxon>
        <taxon>Spermatophyta</taxon>
        <taxon>Magnoliopsida</taxon>
        <taxon>Liliopsida</taxon>
        <taxon>Poales</taxon>
        <taxon>Poaceae</taxon>
        <taxon>BOP clade</taxon>
        <taxon>Oryzoideae</taxon>
        <taxon>Oryzeae</taxon>
        <taxon>Oryzinae</taxon>
        <taxon>Oryza</taxon>
    </lineage>
</organism>
<evidence type="ECO:0000256" key="6">
    <source>
        <dbReference type="ARBA" id="ARBA00022679"/>
    </source>
</evidence>
<dbReference type="CDD" id="cd01167">
    <property type="entry name" value="bac_FRK"/>
    <property type="match status" value="1"/>
</dbReference>
<comment type="similarity">
    <text evidence="3">Belongs to the carbohydrate kinase PfkB family.</text>
</comment>
<evidence type="ECO:0000256" key="10">
    <source>
        <dbReference type="SAM" id="MobiDB-lite"/>
    </source>
</evidence>
<evidence type="ECO:0000256" key="3">
    <source>
        <dbReference type="ARBA" id="ARBA00010688"/>
    </source>
</evidence>
<comment type="similarity">
    <text evidence="2">Belongs to the HEBP family.</text>
</comment>
<keyword evidence="6" id="KW-0808">Transferase</keyword>
<dbReference type="PANTHER" id="PTHR43085:SF10">
    <property type="entry name" value="FRUCTOKINASE-LIKE 1, CHLOROPLASTIC"/>
    <property type="match status" value="1"/>
</dbReference>
<dbReference type="Gramene" id="ORUFI01G40790.1">
    <property type="protein sequence ID" value="ORUFI01G40790.1"/>
    <property type="gene ID" value="ORUFI01G40790"/>
</dbReference>
<dbReference type="InterPro" id="IPR006917">
    <property type="entry name" value="SOUL_heme-bd"/>
</dbReference>
<dbReference type="Gene3D" id="3.20.80.10">
    <property type="entry name" value="Regulatory factor, effector binding domain"/>
    <property type="match status" value="1"/>
</dbReference>
<reference evidence="13" key="1">
    <citation type="submission" date="2013-06" db="EMBL/GenBank/DDBJ databases">
        <authorList>
            <person name="Zhao Q."/>
        </authorList>
    </citation>
    <scope>NUCLEOTIDE SEQUENCE</scope>
    <source>
        <strain evidence="13">cv. W1943</strain>
    </source>
</reference>
<dbReference type="EnsemblPlants" id="ORUFI01G40790.3">
    <property type="protein sequence ID" value="ORUFI01G40790.3"/>
    <property type="gene ID" value="ORUFI01G40790"/>
</dbReference>
<dbReference type="Gramene" id="ORUFI01G40790.2">
    <property type="protein sequence ID" value="ORUFI01G40790.2"/>
    <property type="gene ID" value="ORUFI01G40790"/>
</dbReference>
<dbReference type="SUPFAM" id="SSF53613">
    <property type="entry name" value="Ribokinase-like"/>
    <property type="match status" value="1"/>
</dbReference>
<evidence type="ECO:0000313" key="12">
    <source>
        <dbReference type="EnsemblPlants" id="ORUFI01G40790.3"/>
    </source>
</evidence>
<keyword evidence="5" id="KW-0934">Plastid</keyword>
<dbReference type="InterPro" id="IPR050306">
    <property type="entry name" value="PfkB_Carbo_kinase"/>
</dbReference>
<dbReference type="Pfam" id="PF04832">
    <property type="entry name" value="SOUL"/>
    <property type="match status" value="1"/>
</dbReference>
<dbReference type="AlphaFoldDB" id="A0A0E0N513"/>
<evidence type="ECO:0000256" key="7">
    <source>
        <dbReference type="ARBA" id="ARBA00022777"/>
    </source>
</evidence>
<dbReference type="Gramene" id="ORUFI01G40790.3">
    <property type="protein sequence ID" value="ORUFI01G40790.3"/>
    <property type="gene ID" value="ORUFI01G40790"/>
</dbReference>
<accession>A0A0E0N513</accession>
<dbReference type="FunFam" id="3.20.80.10:FF:000010">
    <property type="entry name" value="SOUL heme-binding family protein"/>
    <property type="match status" value="1"/>
</dbReference>
<dbReference type="GO" id="GO:0009658">
    <property type="term" value="P:chloroplast organization"/>
    <property type="evidence" value="ECO:0007669"/>
    <property type="project" value="UniProtKB-ARBA"/>
</dbReference>
<feature type="region of interest" description="Disordered" evidence="10">
    <location>
        <begin position="323"/>
        <end position="440"/>
    </location>
</feature>
<evidence type="ECO:0000256" key="5">
    <source>
        <dbReference type="ARBA" id="ARBA00022640"/>
    </source>
</evidence>
<evidence type="ECO:0000256" key="4">
    <source>
        <dbReference type="ARBA" id="ARBA00022528"/>
    </source>
</evidence>
<reference evidence="12" key="2">
    <citation type="submission" date="2015-06" db="UniProtKB">
        <authorList>
            <consortium name="EnsemblPlants"/>
        </authorList>
    </citation>
    <scope>IDENTIFICATION</scope>
</reference>
<evidence type="ECO:0000256" key="2">
    <source>
        <dbReference type="ARBA" id="ARBA00009817"/>
    </source>
</evidence>
<dbReference type="eggNOG" id="KOG2855">
    <property type="taxonomic scope" value="Eukaryota"/>
</dbReference>
<keyword evidence="7" id="KW-0418">Kinase</keyword>
<dbReference type="GO" id="GO:0042644">
    <property type="term" value="C:chloroplast nucleoid"/>
    <property type="evidence" value="ECO:0007669"/>
    <property type="project" value="TreeGrafter"/>
</dbReference>
<feature type="domain" description="Carbohydrate kinase PfkB" evidence="11">
    <location>
        <begin position="479"/>
        <end position="790"/>
    </location>
</feature>
<dbReference type="FunFam" id="3.20.80.10:FF:000013">
    <property type="entry name" value="Soul heme-binding family protein"/>
    <property type="match status" value="1"/>
</dbReference>
<dbReference type="InterPro" id="IPR011256">
    <property type="entry name" value="Reg_factor_effector_dom_sf"/>
</dbReference>
<proteinExistence type="inferred from homology"/>
<comment type="subcellular location">
    <subcellularLocation>
        <location evidence="1">Plastid</location>
        <location evidence="1">Chloroplast</location>
    </subcellularLocation>
</comment>
<dbReference type="OMA" id="DHEYYQY"/>
<feature type="compositionally biased region" description="Acidic residues" evidence="10">
    <location>
        <begin position="418"/>
        <end position="437"/>
    </location>
</feature>
<dbReference type="SUPFAM" id="SSF55136">
    <property type="entry name" value="Probable bacterial effector-binding domain"/>
    <property type="match status" value="1"/>
</dbReference>
<comment type="function">
    <text evidence="9">Required for proper chloroplast development, most likely through regulating plastid-encoded polymerase (PEP) dependent chloroplast transcription. Acts as a component of the transcriptionally active plastid chromosome that is required for plastid gene expression.</text>
</comment>
<evidence type="ECO:0000259" key="11">
    <source>
        <dbReference type="Pfam" id="PF00294"/>
    </source>
</evidence>
<dbReference type="FunFam" id="3.40.1190.20:FF:000021">
    <property type="entry name" value="Fructokinase-like 2, chloroplastic"/>
    <property type="match status" value="1"/>
</dbReference>
<dbReference type="GO" id="GO:0042793">
    <property type="term" value="P:plastid transcription"/>
    <property type="evidence" value="ECO:0007669"/>
    <property type="project" value="UniProtKB-ARBA"/>
</dbReference>
<sequence>MGMVLGKITVETPKHEVLHTGAGYEVRKYPPCVVAEVTYDPAEMKGDRDGGFTVLGNYIGALGNPQNTKPEKIDMTAPVITSGEPESIAMTAPVITSGEPEPVAMTAPVITAEERGQGKGQMTMQFLLPSKYSKVEEAPRPTDERVVLRQVGERKYGVVRFSGLTGDKVVKEKAEWLKAALEKDGFTVKGPFVLARYNPPFTLPPLRTNEAGRRDRIWPILVSGAAPFRFNVGPTKRSDPYPQGCNPVYGFGRNPTSLTVAKPFNANWIESNTFVFYQASHRRREPAMAMAASPFLILPSLFPKPTILAARIHPSIFRGRHIRCSPNGAAVPESPEPAPRRGRRKSPSPSPPKAKTTRRRTKKDTQESDSEGEEEPPKRRGRRTRKSKQEAEQEAAEKEDEVRAASPGTEDSKRAVQDEDGEAEATGSDSEDGEDSPYDWPPLVCCFGAPRWEFVPTVRVSDRQMHPDIYSTWLHLQWEPPEFARAPGSAASNVAIALTRLGGRAAVLGKVGDDDFGHELVYRMNCERVQTRAIRFDDGAATATARMKVGFRDREDGSGGTRLVAETVKSAAEDSLSKAEINVDVLKEARVFHFNSEVLLTPSMESTLFRAIELSKKFGSKIFFDLNLPLPLWRSRDETKELINKAWNEADIIEVSRDELEFLLDHEYYQYKRANPPQYYLDGFHLTRNWPQYYHYTPEEIAPIWHDGIKLLLVTYGTLRIHYYTPKFHGCVIGTEDALITPYTTDRTGSGDAVVAAAIRKLTSCPEMYEDQDTLERNLRFAVAAGIISQWTIGAVRGFPTESAAQNLKEQVYVPSMW</sequence>
<evidence type="ECO:0000256" key="1">
    <source>
        <dbReference type="ARBA" id="ARBA00004229"/>
    </source>
</evidence>
<dbReference type="Pfam" id="PF00294">
    <property type="entry name" value="PfkB"/>
    <property type="match status" value="1"/>
</dbReference>
<evidence type="ECO:0000256" key="9">
    <source>
        <dbReference type="ARBA" id="ARBA00058434"/>
    </source>
</evidence>
<dbReference type="Gene3D" id="3.40.1190.20">
    <property type="match status" value="1"/>
</dbReference>
<dbReference type="GO" id="GO:0016301">
    <property type="term" value="F:kinase activity"/>
    <property type="evidence" value="ECO:0007669"/>
    <property type="project" value="UniProtKB-KW"/>
</dbReference>
<evidence type="ECO:0000256" key="8">
    <source>
        <dbReference type="ARBA" id="ARBA00022946"/>
    </source>
</evidence>
<protein>
    <recommendedName>
        <fullName evidence="11">Carbohydrate kinase PfkB domain-containing protein</fullName>
    </recommendedName>
</protein>
<dbReference type="InterPro" id="IPR011611">
    <property type="entry name" value="PfkB_dom"/>
</dbReference>
<dbReference type="Proteomes" id="UP000008022">
    <property type="component" value="Unassembled WGS sequence"/>
</dbReference>
<name>A0A0E0N513_ORYRU</name>
<dbReference type="EnsemblPlants" id="ORUFI01G40790.1">
    <property type="protein sequence ID" value="ORUFI01G40790.1"/>
    <property type="gene ID" value="ORUFI01G40790"/>
</dbReference>
<dbReference type="EnsemblPlants" id="ORUFI01G40790.2">
    <property type="protein sequence ID" value="ORUFI01G40790.2"/>
    <property type="gene ID" value="ORUFI01G40790"/>
</dbReference>
<dbReference type="STRING" id="4529.A0A0E0N513"/>
<dbReference type="InterPro" id="IPR029056">
    <property type="entry name" value="Ribokinase-like"/>
</dbReference>
<dbReference type="PANTHER" id="PTHR43085">
    <property type="entry name" value="HEXOKINASE FAMILY MEMBER"/>
    <property type="match status" value="1"/>
</dbReference>
<keyword evidence="4" id="KW-0150">Chloroplast</keyword>
<keyword evidence="8" id="KW-0809">Transit peptide</keyword>